<dbReference type="Proteomes" id="UP001310386">
    <property type="component" value="Unassembled WGS sequence"/>
</dbReference>
<evidence type="ECO:0000313" key="1">
    <source>
        <dbReference type="EMBL" id="MEB3102867.1"/>
    </source>
</evidence>
<organism evidence="1 2">
    <name type="scientific">Ferviditalea candida</name>
    <dbReference type="NCBI Taxonomy" id="3108399"/>
    <lineage>
        <taxon>Bacteria</taxon>
        <taxon>Bacillati</taxon>
        <taxon>Bacillota</taxon>
        <taxon>Bacilli</taxon>
        <taxon>Bacillales</taxon>
        <taxon>Paenibacillaceae</taxon>
        <taxon>Ferviditalea</taxon>
    </lineage>
</organism>
<accession>A0ABU5ZK22</accession>
<comment type="caution">
    <text evidence="1">The sequence shown here is derived from an EMBL/GenBank/DDBJ whole genome shotgun (WGS) entry which is preliminary data.</text>
</comment>
<keyword evidence="2" id="KW-1185">Reference proteome</keyword>
<protein>
    <submittedName>
        <fullName evidence="1">Uncharacterized protein</fullName>
    </submittedName>
</protein>
<reference evidence="1" key="1">
    <citation type="submission" date="2023-12" db="EMBL/GenBank/DDBJ databases">
        <title>Fervidustalea candida gen. nov., sp. nov., a novel member of the family Paenibacillaceae isolated from a geothermal area.</title>
        <authorList>
            <person name="Li W.-J."/>
            <person name="Jiao J.-Y."/>
            <person name="Chen Y."/>
        </authorList>
    </citation>
    <scope>NUCLEOTIDE SEQUENCE</scope>
    <source>
        <strain evidence="1">SYSU GA230002</strain>
    </source>
</reference>
<gene>
    <name evidence="1" type="ORF">VF724_14500</name>
</gene>
<dbReference type="RefSeq" id="WP_371754990.1">
    <property type="nucleotide sequence ID" value="NZ_JAYJLD010000023.1"/>
</dbReference>
<dbReference type="EMBL" id="JAYJLD010000023">
    <property type="protein sequence ID" value="MEB3102867.1"/>
    <property type="molecule type" value="Genomic_DNA"/>
</dbReference>
<sequence length="91" mass="10335">MGKPIQKVATRGVQNMNLPPAVMNLFFQKAESFLPKHEFLVFEPQGNRIAVSDGDGKRLDEQQMTLPEKVWVKTDDYGDSLVITALLPREY</sequence>
<name>A0ABU5ZK22_9BACL</name>
<proteinExistence type="predicted"/>
<evidence type="ECO:0000313" key="2">
    <source>
        <dbReference type="Proteomes" id="UP001310386"/>
    </source>
</evidence>